<dbReference type="NCBIfam" id="TIGR00152">
    <property type="entry name" value="dephospho-CoA kinase"/>
    <property type="match status" value="1"/>
</dbReference>
<dbReference type="GO" id="GO:0004140">
    <property type="term" value="F:dephospho-CoA kinase activity"/>
    <property type="evidence" value="ECO:0007669"/>
    <property type="project" value="UniProtKB-UniRule"/>
</dbReference>
<dbReference type="GO" id="GO:0005524">
    <property type="term" value="F:ATP binding"/>
    <property type="evidence" value="ECO:0007669"/>
    <property type="project" value="UniProtKB-UniRule"/>
</dbReference>
<evidence type="ECO:0000256" key="3">
    <source>
        <dbReference type="ARBA" id="ARBA00022840"/>
    </source>
</evidence>
<proteinExistence type="inferred from homology"/>
<dbReference type="GO" id="GO:0015937">
    <property type="term" value="P:coenzyme A biosynthetic process"/>
    <property type="evidence" value="ECO:0007669"/>
    <property type="project" value="UniProtKB-UniRule"/>
</dbReference>
<dbReference type="PANTHER" id="PTHR10695:SF46">
    <property type="entry name" value="BIFUNCTIONAL COENZYME A SYNTHASE-RELATED"/>
    <property type="match status" value="1"/>
</dbReference>
<dbReference type="SUPFAM" id="SSF52540">
    <property type="entry name" value="P-loop containing nucleoside triphosphate hydrolases"/>
    <property type="match status" value="1"/>
</dbReference>
<comment type="function">
    <text evidence="5">Catalyzes the phosphorylation of the 3'-hydroxyl group of dephosphocoenzyme A to form coenzyme A.</text>
</comment>
<keyword evidence="5" id="KW-0963">Cytoplasm</keyword>
<comment type="caution">
    <text evidence="7">The sequence shown here is derived from an EMBL/GenBank/DDBJ whole genome shotgun (WGS) entry which is preliminary data.</text>
</comment>
<keyword evidence="2 5" id="KW-0547">Nucleotide-binding</keyword>
<dbReference type="PANTHER" id="PTHR10695">
    <property type="entry name" value="DEPHOSPHO-COA KINASE-RELATED"/>
    <property type="match status" value="1"/>
</dbReference>
<evidence type="ECO:0000256" key="4">
    <source>
        <dbReference type="ARBA" id="ARBA00022993"/>
    </source>
</evidence>
<dbReference type="InterPro" id="IPR027417">
    <property type="entry name" value="P-loop_NTPase"/>
</dbReference>
<evidence type="ECO:0000256" key="5">
    <source>
        <dbReference type="HAMAP-Rule" id="MF_00376"/>
    </source>
</evidence>
<dbReference type="GO" id="GO:0005737">
    <property type="term" value="C:cytoplasm"/>
    <property type="evidence" value="ECO:0007669"/>
    <property type="project" value="UniProtKB-SubCell"/>
</dbReference>
<feature type="binding site" evidence="5">
    <location>
        <begin position="19"/>
        <end position="24"/>
    </location>
    <ligand>
        <name>ATP</name>
        <dbReference type="ChEBI" id="CHEBI:30616"/>
    </ligand>
</feature>
<dbReference type="Gene3D" id="3.40.50.300">
    <property type="entry name" value="P-loop containing nucleotide triphosphate hydrolases"/>
    <property type="match status" value="1"/>
</dbReference>
<comment type="catalytic activity">
    <reaction evidence="5">
        <text>3'-dephospho-CoA + ATP = ADP + CoA + H(+)</text>
        <dbReference type="Rhea" id="RHEA:18245"/>
        <dbReference type="ChEBI" id="CHEBI:15378"/>
        <dbReference type="ChEBI" id="CHEBI:30616"/>
        <dbReference type="ChEBI" id="CHEBI:57287"/>
        <dbReference type="ChEBI" id="CHEBI:57328"/>
        <dbReference type="ChEBI" id="CHEBI:456216"/>
        <dbReference type="EC" id="2.7.1.24"/>
    </reaction>
</comment>
<comment type="subcellular location">
    <subcellularLocation>
        <location evidence="5">Cytoplasm</location>
    </subcellularLocation>
</comment>
<evidence type="ECO:0000256" key="1">
    <source>
        <dbReference type="ARBA" id="ARBA00009018"/>
    </source>
</evidence>
<keyword evidence="3 5" id="KW-0067">ATP-binding</keyword>
<name>A0A7C3E564_9SPIR</name>
<keyword evidence="4 5" id="KW-0173">Coenzyme A biosynthesis</keyword>
<keyword evidence="5 7" id="KW-0418">Kinase</keyword>
<organism evidence="7">
    <name type="scientific">Gracilinema caldarium</name>
    <dbReference type="NCBI Taxonomy" id="215591"/>
    <lineage>
        <taxon>Bacteria</taxon>
        <taxon>Pseudomonadati</taxon>
        <taxon>Spirochaetota</taxon>
        <taxon>Spirochaetia</taxon>
        <taxon>Spirochaetales</taxon>
        <taxon>Breznakiellaceae</taxon>
        <taxon>Gracilinema</taxon>
    </lineage>
</organism>
<protein>
    <recommendedName>
        <fullName evidence="5 6">Dephospho-CoA kinase</fullName>
        <ecNumber evidence="5 6">2.7.1.24</ecNumber>
    </recommendedName>
    <alternativeName>
        <fullName evidence="5">Dephosphocoenzyme A kinase</fullName>
    </alternativeName>
</protein>
<gene>
    <name evidence="5 7" type="primary">coaE</name>
    <name evidence="7" type="ORF">ENS59_07675</name>
</gene>
<sequence length="213" mass="23726">MAPGTEQGPVLIGLTGQYCAGKNYVATLLEARGIPVLDVDKLGHLALEQEKTAITGRFGTGILTADGRIDRKALGSLVFGKPQDLADLEAIVHPRANQLTEAWILQHRDKKAVAINAALLHRSVVFPQLRCIILVQAGLVTRLIRAKKRDKLPLFALLKRFKSQHQFTAQYFQGNADTYIVKNRGVLGICARWHRHQLERRIDAILQWEGIGR</sequence>
<dbReference type="InterPro" id="IPR001977">
    <property type="entry name" value="Depp_CoAkinase"/>
</dbReference>
<dbReference type="PROSITE" id="PS51219">
    <property type="entry name" value="DPCK"/>
    <property type="match status" value="1"/>
</dbReference>
<reference evidence="7" key="1">
    <citation type="journal article" date="2020" name="mSystems">
        <title>Genome- and Community-Level Interaction Insights into Carbon Utilization and Element Cycling Functions of Hydrothermarchaeota in Hydrothermal Sediment.</title>
        <authorList>
            <person name="Zhou Z."/>
            <person name="Liu Y."/>
            <person name="Xu W."/>
            <person name="Pan J."/>
            <person name="Luo Z.H."/>
            <person name="Li M."/>
        </authorList>
    </citation>
    <scope>NUCLEOTIDE SEQUENCE [LARGE SCALE GENOMIC DNA]</scope>
    <source>
        <strain evidence="7">SpSt-503</strain>
    </source>
</reference>
<evidence type="ECO:0000313" key="7">
    <source>
        <dbReference type="EMBL" id="HFH29377.1"/>
    </source>
</evidence>
<dbReference type="HAMAP" id="MF_00376">
    <property type="entry name" value="Dephospho_CoA_kinase"/>
    <property type="match status" value="1"/>
</dbReference>
<evidence type="ECO:0000256" key="2">
    <source>
        <dbReference type="ARBA" id="ARBA00022741"/>
    </source>
</evidence>
<dbReference type="UniPathway" id="UPA00241">
    <property type="reaction ID" value="UER00356"/>
</dbReference>
<comment type="similarity">
    <text evidence="1 5">Belongs to the CoaE family.</text>
</comment>
<keyword evidence="5 7" id="KW-0808">Transferase</keyword>
<dbReference type="AlphaFoldDB" id="A0A7C3E564"/>
<evidence type="ECO:0000256" key="6">
    <source>
        <dbReference type="NCBIfam" id="TIGR00152"/>
    </source>
</evidence>
<dbReference type="EC" id="2.7.1.24" evidence="5 6"/>
<accession>A0A7C3E564</accession>
<comment type="pathway">
    <text evidence="5">Cofactor biosynthesis; coenzyme A biosynthesis; CoA from (R)-pantothenate: step 5/5.</text>
</comment>
<dbReference type="Pfam" id="PF01121">
    <property type="entry name" value="CoaE"/>
    <property type="match status" value="1"/>
</dbReference>
<dbReference type="EMBL" id="DSVL01000237">
    <property type="protein sequence ID" value="HFH29377.1"/>
    <property type="molecule type" value="Genomic_DNA"/>
</dbReference>
<dbReference type="CDD" id="cd02022">
    <property type="entry name" value="DPCK"/>
    <property type="match status" value="1"/>
</dbReference>